<evidence type="ECO:0000313" key="3">
    <source>
        <dbReference type="Proteomes" id="UP000030765"/>
    </source>
</evidence>
<evidence type="ECO:0000313" key="1">
    <source>
        <dbReference type="EMBL" id="KFB37016.1"/>
    </source>
</evidence>
<name>A0A084VGC2_ANOSI</name>
<proteinExistence type="predicted"/>
<dbReference type="EMBL" id="KE524813">
    <property type="protein sequence ID" value="KFB37016.1"/>
    <property type="molecule type" value="Genomic_DNA"/>
</dbReference>
<evidence type="ECO:0000313" key="2">
    <source>
        <dbReference type="EnsemblMetazoa" id="ASIC004200-PA"/>
    </source>
</evidence>
<gene>
    <name evidence="1" type="ORF">ZHAS_00004200</name>
</gene>
<protein>
    <submittedName>
        <fullName evidence="1 2">1,4-dihydroxy-2-naphthoate octaprenyltransferase</fullName>
    </submittedName>
</protein>
<dbReference type="EnsemblMetazoa" id="ASIC004200-RA">
    <property type="protein sequence ID" value="ASIC004200-PA"/>
    <property type="gene ID" value="ASIC004200"/>
</dbReference>
<dbReference type="VEuPathDB" id="VectorBase:ASIC004200"/>
<dbReference type="EMBL" id="ATLV01012768">
    <property type="status" value="NOT_ANNOTATED_CDS"/>
    <property type="molecule type" value="Genomic_DNA"/>
</dbReference>
<accession>A0A084VGC2</accession>
<reference evidence="1 3" key="1">
    <citation type="journal article" date="2014" name="BMC Genomics">
        <title>Genome sequence of Anopheles sinensis provides insight into genetics basis of mosquito competence for malaria parasites.</title>
        <authorList>
            <person name="Zhou D."/>
            <person name="Zhang D."/>
            <person name="Ding G."/>
            <person name="Shi L."/>
            <person name="Hou Q."/>
            <person name="Ye Y."/>
            <person name="Xu Y."/>
            <person name="Zhou H."/>
            <person name="Xiong C."/>
            <person name="Li S."/>
            <person name="Yu J."/>
            <person name="Hong S."/>
            <person name="Yu X."/>
            <person name="Zou P."/>
            <person name="Chen C."/>
            <person name="Chang X."/>
            <person name="Wang W."/>
            <person name="Lv Y."/>
            <person name="Sun Y."/>
            <person name="Ma L."/>
            <person name="Shen B."/>
            <person name="Zhu C."/>
        </authorList>
    </citation>
    <scope>NUCLEOTIDE SEQUENCE [LARGE SCALE GENOMIC DNA]</scope>
</reference>
<dbReference type="AlphaFoldDB" id="A0A084VGC2"/>
<organism evidence="1">
    <name type="scientific">Anopheles sinensis</name>
    <name type="common">Mosquito</name>
    <dbReference type="NCBI Taxonomy" id="74873"/>
    <lineage>
        <taxon>Eukaryota</taxon>
        <taxon>Metazoa</taxon>
        <taxon>Ecdysozoa</taxon>
        <taxon>Arthropoda</taxon>
        <taxon>Hexapoda</taxon>
        <taxon>Insecta</taxon>
        <taxon>Pterygota</taxon>
        <taxon>Neoptera</taxon>
        <taxon>Endopterygota</taxon>
        <taxon>Diptera</taxon>
        <taxon>Nematocera</taxon>
        <taxon>Culicoidea</taxon>
        <taxon>Culicidae</taxon>
        <taxon>Anophelinae</taxon>
        <taxon>Anopheles</taxon>
    </lineage>
</organism>
<reference evidence="2" key="2">
    <citation type="submission" date="2020-05" db="UniProtKB">
        <authorList>
            <consortium name="EnsemblMetazoa"/>
        </authorList>
    </citation>
    <scope>IDENTIFICATION</scope>
</reference>
<dbReference type="Proteomes" id="UP000030765">
    <property type="component" value="Unassembled WGS sequence"/>
</dbReference>
<keyword evidence="3" id="KW-1185">Reference proteome</keyword>
<dbReference type="EMBL" id="ATLV01012767">
    <property type="status" value="NOT_ANNOTATED_CDS"/>
    <property type="molecule type" value="Genomic_DNA"/>
</dbReference>
<sequence length="122" mass="13316">MVGCTHAKISDRRTIFCPRSASMTDDKQSYDFDEIAAIRHSLAEEVGSFALVAASSSSAMSSMGPVKAHRITSGFGCCKQLHAKVFDLFKKRLENNLGNISMVGPNINIPFLSTMHVAVFNF</sequence>
<dbReference type="GO" id="GO:0016740">
    <property type="term" value="F:transferase activity"/>
    <property type="evidence" value="ECO:0007669"/>
    <property type="project" value="UniProtKB-KW"/>
</dbReference>
<keyword evidence="1" id="KW-0808">Transferase</keyword>